<reference evidence="6 7" key="1">
    <citation type="submission" date="2015-02" db="EMBL/GenBank/DDBJ databases">
        <title>Complete Genome Sequencing of Pseudomonas putida S13.1.2.</title>
        <authorList>
            <person name="Chong T.M."/>
            <person name="Chan K.G."/>
            <person name="Dessaux Y."/>
        </authorList>
    </citation>
    <scope>NUCLEOTIDE SEQUENCE [LARGE SCALE GENOMIC DNA]</scope>
    <source>
        <strain evidence="6 7">S13.1.2</strain>
    </source>
</reference>
<evidence type="ECO:0000256" key="3">
    <source>
        <dbReference type="RuleBase" id="RU003457"/>
    </source>
</evidence>
<feature type="binding site" evidence="2">
    <location>
        <position position="96"/>
    </location>
    <ligand>
        <name>Fe cation</name>
        <dbReference type="ChEBI" id="CHEBI:24875"/>
    </ligand>
</feature>
<comment type="similarity">
    <text evidence="1 3">Belongs to the pirin family.</text>
</comment>
<dbReference type="EMBL" id="CP010979">
    <property type="protein sequence ID" value="AJQ47119.1"/>
    <property type="molecule type" value="Genomic_DNA"/>
</dbReference>
<feature type="domain" description="Pirin N-terminal" evidence="4">
    <location>
        <begin position="39"/>
        <end position="114"/>
    </location>
</feature>
<dbReference type="PIRSF" id="PIRSF006232">
    <property type="entry name" value="Pirin"/>
    <property type="match status" value="1"/>
</dbReference>
<dbReference type="Pfam" id="PF05726">
    <property type="entry name" value="Pirin_C"/>
    <property type="match status" value="1"/>
</dbReference>
<dbReference type="Gene3D" id="2.60.120.10">
    <property type="entry name" value="Jelly Rolls"/>
    <property type="match status" value="2"/>
</dbReference>
<dbReference type="GO" id="GO:0046872">
    <property type="term" value="F:metal ion binding"/>
    <property type="evidence" value="ECO:0007669"/>
    <property type="project" value="UniProtKB-KW"/>
</dbReference>
<feature type="binding site" evidence="2">
    <location>
        <position position="98"/>
    </location>
    <ligand>
        <name>Fe cation</name>
        <dbReference type="ChEBI" id="CHEBI:24875"/>
    </ligand>
</feature>
<accession>A0AAU8RTX7</accession>
<evidence type="ECO:0000256" key="2">
    <source>
        <dbReference type="PIRSR" id="PIRSR006232-1"/>
    </source>
</evidence>
<dbReference type="InterPro" id="IPR008778">
    <property type="entry name" value="Pirin_C_dom"/>
</dbReference>
<evidence type="ECO:0000313" key="6">
    <source>
        <dbReference type="EMBL" id="AJQ47119.1"/>
    </source>
</evidence>
<sequence length="278" mass="29735">MLSTARLQRMNHGSQFRAFSLRGDQFAKPIDPFLGVDHAWISGPTFPPHPHAGFSAVSYLFLDSETGIDNRDSLGNRNLIHPGGLHWTAAGSGVVHEEVPAEPGKTVHMLQIFINLPEDKQAQAPHAFSLEARDVPVVRLPGVKIRVPLGAFGEIASPLSLPTDVRLLDILLEAGGEVEIPIPVGHVAFVVPIDGEVSVDGQPFSLLDPKAPANLPQGPKRVVMVQAKNGAAKAVVFSGTPLNQPVHWQGPMALASPAALGEAVQRYQRGLFGSLQTR</sequence>
<feature type="binding site" evidence="2">
    <location>
        <position position="49"/>
    </location>
    <ligand>
        <name>Fe cation</name>
        <dbReference type="ChEBI" id="CHEBI:24875"/>
    </ligand>
</feature>
<dbReference type="PANTHER" id="PTHR13903:SF8">
    <property type="entry name" value="PIRIN"/>
    <property type="match status" value="1"/>
</dbReference>
<name>A0AAU8RTX7_PSEPU</name>
<dbReference type="InterPro" id="IPR011051">
    <property type="entry name" value="RmlC_Cupin_sf"/>
</dbReference>
<evidence type="ECO:0000256" key="1">
    <source>
        <dbReference type="ARBA" id="ARBA00008416"/>
    </source>
</evidence>
<dbReference type="AlphaFoldDB" id="A0AAU8RTX7"/>
<keyword evidence="2" id="KW-0479">Metal-binding</keyword>
<dbReference type="CDD" id="cd02247">
    <property type="entry name" value="cupin_pirin_C"/>
    <property type="match status" value="1"/>
</dbReference>
<dbReference type="InterPro" id="IPR003829">
    <property type="entry name" value="Pirin_N_dom"/>
</dbReference>
<evidence type="ECO:0000259" key="5">
    <source>
        <dbReference type="Pfam" id="PF05726"/>
    </source>
</evidence>
<feature type="domain" description="Pirin C-terminal" evidence="5">
    <location>
        <begin position="168"/>
        <end position="273"/>
    </location>
</feature>
<dbReference type="Pfam" id="PF02678">
    <property type="entry name" value="Pirin"/>
    <property type="match status" value="1"/>
</dbReference>
<dbReference type="RefSeq" id="WP_019470826.1">
    <property type="nucleotide sequence ID" value="NZ_CP010979.1"/>
</dbReference>
<dbReference type="InterPro" id="IPR014710">
    <property type="entry name" value="RmlC-like_jellyroll"/>
</dbReference>
<dbReference type="SUPFAM" id="SSF51182">
    <property type="entry name" value="RmlC-like cupins"/>
    <property type="match status" value="1"/>
</dbReference>
<keyword evidence="2" id="KW-0408">Iron</keyword>
<gene>
    <name evidence="6" type="ORF">N805_07745</name>
</gene>
<comment type="cofactor">
    <cofactor evidence="2">
        <name>Fe cation</name>
        <dbReference type="ChEBI" id="CHEBI:24875"/>
    </cofactor>
    <text evidence="2">Binds 1 Fe cation per subunit.</text>
</comment>
<evidence type="ECO:0000259" key="4">
    <source>
        <dbReference type="Pfam" id="PF02678"/>
    </source>
</evidence>
<dbReference type="PANTHER" id="PTHR13903">
    <property type="entry name" value="PIRIN-RELATED"/>
    <property type="match status" value="1"/>
</dbReference>
<proteinExistence type="inferred from homology"/>
<organism evidence="6 7">
    <name type="scientific">Pseudomonas putida S13.1.2</name>
    <dbReference type="NCBI Taxonomy" id="1384061"/>
    <lineage>
        <taxon>Bacteria</taxon>
        <taxon>Pseudomonadati</taxon>
        <taxon>Pseudomonadota</taxon>
        <taxon>Gammaproteobacteria</taxon>
        <taxon>Pseudomonadales</taxon>
        <taxon>Pseudomonadaceae</taxon>
        <taxon>Pseudomonas</taxon>
    </lineage>
</organism>
<protein>
    <submittedName>
        <fullName evidence="6">Pirin</fullName>
    </submittedName>
</protein>
<feature type="binding site" evidence="2">
    <location>
        <position position="51"/>
    </location>
    <ligand>
        <name>Fe cation</name>
        <dbReference type="ChEBI" id="CHEBI:24875"/>
    </ligand>
</feature>
<dbReference type="Proteomes" id="UP000033260">
    <property type="component" value="Chromosome"/>
</dbReference>
<dbReference type="InterPro" id="IPR012093">
    <property type="entry name" value="Pirin"/>
</dbReference>
<evidence type="ECO:0000313" key="7">
    <source>
        <dbReference type="Proteomes" id="UP000033260"/>
    </source>
</evidence>